<protein>
    <recommendedName>
        <fullName evidence="4">Plant thionin family protein</fullName>
    </recommendedName>
</protein>
<sequence length="73" mass="8150">MTTQTLKVACTIFMIVAICTVMLSTQNSPSARVEKCVKHCIPNQCMKVAKKADLTICEESCKRFCNKQVPSHE</sequence>
<dbReference type="PANTHER" id="PTHR31710:SF38">
    <property type="entry name" value="GB|AAF16529.1-RELATED"/>
    <property type="match status" value="1"/>
</dbReference>
<proteinExistence type="predicted"/>
<dbReference type="PANTHER" id="PTHR31710">
    <property type="entry name" value="GB|AAF16529.1-RELATED"/>
    <property type="match status" value="1"/>
</dbReference>
<evidence type="ECO:0008006" key="4">
    <source>
        <dbReference type="Google" id="ProtNLM"/>
    </source>
</evidence>
<dbReference type="AlphaFoldDB" id="A0A397XZH7"/>
<evidence type="ECO:0000256" key="1">
    <source>
        <dbReference type="SAM" id="SignalP"/>
    </source>
</evidence>
<keyword evidence="1" id="KW-0732">Signal</keyword>
<dbReference type="Proteomes" id="UP000264353">
    <property type="component" value="Chromosome A9"/>
</dbReference>
<evidence type="ECO:0000313" key="2">
    <source>
        <dbReference type="EMBL" id="RID45948.1"/>
    </source>
</evidence>
<feature type="signal peptide" evidence="1">
    <location>
        <begin position="1"/>
        <end position="24"/>
    </location>
</feature>
<reference evidence="2 3" key="1">
    <citation type="submission" date="2018-06" db="EMBL/GenBank/DDBJ databases">
        <title>WGS assembly of Brassica rapa FPsc.</title>
        <authorList>
            <person name="Bowman J."/>
            <person name="Kohchi T."/>
            <person name="Yamato K."/>
            <person name="Jenkins J."/>
            <person name="Shu S."/>
            <person name="Ishizaki K."/>
            <person name="Yamaoka S."/>
            <person name="Nishihama R."/>
            <person name="Nakamura Y."/>
            <person name="Berger F."/>
            <person name="Adam C."/>
            <person name="Aki S."/>
            <person name="Althoff F."/>
            <person name="Araki T."/>
            <person name="Arteaga-Vazquez M."/>
            <person name="Balasubrmanian S."/>
            <person name="Bauer D."/>
            <person name="Boehm C."/>
            <person name="Briginshaw L."/>
            <person name="Caballero-Perez J."/>
            <person name="Catarino B."/>
            <person name="Chen F."/>
            <person name="Chiyoda S."/>
            <person name="Chovatia M."/>
            <person name="Davies K."/>
            <person name="Delmans M."/>
            <person name="Demura T."/>
            <person name="Dierschke T."/>
            <person name="Dolan L."/>
            <person name="Dorantes-Acosta A."/>
            <person name="Eklund D."/>
            <person name="Florent S."/>
            <person name="Flores-Sandoval E."/>
            <person name="Fujiyama A."/>
            <person name="Fukuzawa H."/>
            <person name="Galik B."/>
            <person name="Grimanelli D."/>
            <person name="Grimwood J."/>
            <person name="Grossniklaus U."/>
            <person name="Hamada T."/>
            <person name="Haseloff J."/>
            <person name="Hetherington A."/>
            <person name="Higo A."/>
            <person name="Hirakawa Y."/>
            <person name="Hundley H."/>
            <person name="Ikeda Y."/>
            <person name="Inoue K."/>
            <person name="Inoue S."/>
            <person name="Ishida S."/>
            <person name="Jia Q."/>
            <person name="Kakita M."/>
            <person name="Kanazawa T."/>
            <person name="Kawai Y."/>
            <person name="Kawashima T."/>
            <person name="Kennedy M."/>
            <person name="Kinose K."/>
            <person name="Kinoshita T."/>
            <person name="Kohara Y."/>
            <person name="Koide E."/>
            <person name="Komatsu K."/>
            <person name="Kopischke S."/>
            <person name="Kubo M."/>
            <person name="Kyozuka J."/>
            <person name="Lagercrantz U."/>
            <person name="Lin S."/>
            <person name="Lindquist E."/>
            <person name="Lipzen A."/>
            <person name="Lu C."/>
            <person name="Luna E."/>
            <person name="Martienssen R."/>
            <person name="Minamino N."/>
            <person name="Mizutani M."/>
            <person name="Mizutani M."/>
            <person name="Mochizuki N."/>
            <person name="Monte I."/>
            <person name="Mosher R."/>
            <person name="Nagasaki H."/>
            <person name="Nakagami H."/>
            <person name="Naramoto S."/>
            <person name="Nishitani K."/>
            <person name="Ohtani M."/>
            <person name="Okamoto T."/>
            <person name="Okumura M."/>
            <person name="Phillips J."/>
            <person name="Pollak B."/>
            <person name="Reinders A."/>
            <person name="Roevekamp M."/>
            <person name="Sano R."/>
            <person name="Sawa S."/>
            <person name="Schmid M."/>
            <person name="Shirakawa M."/>
            <person name="Solano R."/>
            <person name="Spunde A."/>
            <person name="Suetsugu N."/>
            <person name="Sugano S."/>
            <person name="Sugiyama A."/>
            <person name="Sun R."/>
            <person name="Suzuki Y."/>
            <person name="Takenaka M."/>
            <person name="Takezawa D."/>
            <person name="Tomogane H."/>
            <person name="Tsuzuki M."/>
            <person name="Ueda T."/>
            <person name="Umeda M."/>
            <person name="Ward J."/>
            <person name="Watanabe Y."/>
            <person name="Yazaki K."/>
            <person name="Yokoyama R."/>
            <person name="Yoshitake Y."/>
            <person name="Yotsui I."/>
            <person name="Zachgo S."/>
            <person name="Schmutz J."/>
        </authorList>
    </citation>
    <scope>NUCLEOTIDE SEQUENCE [LARGE SCALE GENOMIC DNA]</scope>
    <source>
        <strain evidence="3">cv. B-3</strain>
    </source>
</reference>
<evidence type="ECO:0000313" key="3">
    <source>
        <dbReference type="Proteomes" id="UP000264353"/>
    </source>
</evidence>
<gene>
    <name evidence="2" type="ORF">BRARA_I02642</name>
</gene>
<organism evidence="2 3">
    <name type="scientific">Brassica campestris</name>
    <name type="common">Field mustard</name>
    <dbReference type="NCBI Taxonomy" id="3711"/>
    <lineage>
        <taxon>Eukaryota</taxon>
        <taxon>Viridiplantae</taxon>
        <taxon>Streptophyta</taxon>
        <taxon>Embryophyta</taxon>
        <taxon>Tracheophyta</taxon>
        <taxon>Spermatophyta</taxon>
        <taxon>Magnoliopsida</taxon>
        <taxon>eudicotyledons</taxon>
        <taxon>Gunneridae</taxon>
        <taxon>Pentapetalae</taxon>
        <taxon>rosids</taxon>
        <taxon>malvids</taxon>
        <taxon>Brassicales</taxon>
        <taxon>Brassicaceae</taxon>
        <taxon>Brassiceae</taxon>
        <taxon>Brassica</taxon>
    </lineage>
</organism>
<name>A0A397XZH7_BRACM</name>
<feature type="chain" id="PRO_5017348339" description="Plant thionin family protein" evidence="1">
    <location>
        <begin position="25"/>
        <end position="73"/>
    </location>
</feature>
<dbReference type="EMBL" id="CM010636">
    <property type="protein sequence ID" value="RID45948.1"/>
    <property type="molecule type" value="Genomic_DNA"/>
</dbReference>
<accession>A0A397XZH7</accession>